<keyword evidence="1" id="KW-0539">Nucleus</keyword>
<protein>
    <recommendedName>
        <fullName evidence="3">Nrap protein domain-containing protein</fullName>
    </recommendedName>
</protein>
<evidence type="ECO:0000313" key="4">
    <source>
        <dbReference type="EMBL" id="OWM74586.1"/>
    </source>
</evidence>
<evidence type="ECO:0000256" key="2">
    <source>
        <dbReference type="SAM" id="MobiDB-lite"/>
    </source>
</evidence>
<feature type="domain" description="Nrap protein" evidence="3">
    <location>
        <begin position="52"/>
        <end position="113"/>
    </location>
</feature>
<dbReference type="GO" id="GO:0032040">
    <property type="term" value="C:small-subunit processome"/>
    <property type="evidence" value="ECO:0007669"/>
    <property type="project" value="TreeGrafter"/>
</dbReference>
<gene>
    <name evidence="4" type="ORF">CDL15_Pgr005166</name>
</gene>
<dbReference type="GO" id="GO:0003723">
    <property type="term" value="F:RNA binding"/>
    <property type="evidence" value="ECO:0007669"/>
    <property type="project" value="UniProtKB-KW"/>
</dbReference>
<sequence>MPRHVNSLRYDNSSSDDEDSSVDDLPVLLAIHDAMSEQEVPRAPVKLAEVPGFSVRIVPTATFVFDSSKLKPKCNNVRSLREEAIFQATPRYNSSILEDMFMVENVEFVNRTFREWKSLRDALILLKAWLVREVPCTCTMV</sequence>
<dbReference type="GO" id="GO:0032545">
    <property type="term" value="C:CURI complex"/>
    <property type="evidence" value="ECO:0007669"/>
    <property type="project" value="TreeGrafter"/>
</dbReference>
<organism evidence="4 5">
    <name type="scientific">Punica granatum</name>
    <name type="common">Pomegranate</name>
    <dbReference type="NCBI Taxonomy" id="22663"/>
    <lineage>
        <taxon>Eukaryota</taxon>
        <taxon>Viridiplantae</taxon>
        <taxon>Streptophyta</taxon>
        <taxon>Embryophyta</taxon>
        <taxon>Tracheophyta</taxon>
        <taxon>Spermatophyta</taxon>
        <taxon>Magnoliopsida</taxon>
        <taxon>eudicotyledons</taxon>
        <taxon>Gunneridae</taxon>
        <taxon>Pentapetalae</taxon>
        <taxon>rosids</taxon>
        <taxon>malvids</taxon>
        <taxon>Myrtales</taxon>
        <taxon>Lythraceae</taxon>
        <taxon>Punica</taxon>
    </lineage>
</organism>
<dbReference type="InterPro" id="IPR035082">
    <property type="entry name" value="Nrap_D1"/>
</dbReference>
<accession>A0A218WPM3</accession>
<evidence type="ECO:0000313" key="5">
    <source>
        <dbReference type="Proteomes" id="UP000197138"/>
    </source>
</evidence>
<comment type="caution">
    <text evidence="4">The sequence shown here is derived from an EMBL/GenBank/DDBJ whole genome shotgun (WGS) entry which is preliminary data.</text>
</comment>
<dbReference type="EMBL" id="MTKT01003711">
    <property type="protein sequence ID" value="OWM74586.1"/>
    <property type="molecule type" value="Genomic_DNA"/>
</dbReference>
<name>A0A218WPM3_PUNGR</name>
<dbReference type="InterPro" id="IPR005554">
    <property type="entry name" value="NOL6/Upt22"/>
</dbReference>
<evidence type="ECO:0000256" key="1">
    <source>
        <dbReference type="RuleBase" id="RU364032"/>
    </source>
</evidence>
<reference evidence="5" key="1">
    <citation type="journal article" date="2017" name="Plant J.">
        <title>The pomegranate (Punica granatum L.) genome and the genomics of punicalagin biosynthesis.</title>
        <authorList>
            <person name="Qin G."/>
            <person name="Xu C."/>
            <person name="Ming R."/>
            <person name="Tang H."/>
            <person name="Guyot R."/>
            <person name="Kramer E.M."/>
            <person name="Hu Y."/>
            <person name="Yi X."/>
            <person name="Qi Y."/>
            <person name="Xu X."/>
            <person name="Gao Z."/>
            <person name="Pan H."/>
            <person name="Jian J."/>
            <person name="Tian Y."/>
            <person name="Yue Z."/>
            <person name="Xu Y."/>
        </authorList>
    </citation>
    <scope>NUCLEOTIDE SEQUENCE [LARGE SCALE GENOMIC DNA]</scope>
    <source>
        <strain evidence="5">cv. Dabenzi</strain>
    </source>
</reference>
<dbReference type="GO" id="GO:0034456">
    <property type="term" value="C:UTP-C complex"/>
    <property type="evidence" value="ECO:0007669"/>
    <property type="project" value="TreeGrafter"/>
</dbReference>
<dbReference type="PANTHER" id="PTHR17972:SF0">
    <property type="entry name" value="NUCLEOLAR PROTEIN 6"/>
    <property type="match status" value="1"/>
</dbReference>
<dbReference type="AlphaFoldDB" id="A0A218WPM3"/>
<keyword evidence="1" id="KW-0694">RNA-binding</keyword>
<dbReference type="GO" id="GO:0006364">
    <property type="term" value="P:rRNA processing"/>
    <property type="evidence" value="ECO:0007669"/>
    <property type="project" value="TreeGrafter"/>
</dbReference>
<dbReference type="Proteomes" id="UP000197138">
    <property type="component" value="Unassembled WGS sequence"/>
</dbReference>
<evidence type="ECO:0000259" key="3">
    <source>
        <dbReference type="Pfam" id="PF03813"/>
    </source>
</evidence>
<comment type="similarity">
    <text evidence="1">Belongs to the NRAP family.</text>
</comment>
<dbReference type="GO" id="GO:0006409">
    <property type="term" value="P:tRNA export from nucleus"/>
    <property type="evidence" value="ECO:0007669"/>
    <property type="project" value="TreeGrafter"/>
</dbReference>
<dbReference type="PANTHER" id="PTHR17972">
    <property type="entry name" value="NUCLEOLAR RNA-ASSOCIATED PROTEIN"/>
    <property type="match status" value="1"/>
</dbReference>
<comment type="subcellular location">
    <subcellularLocation>
        <location evidence="1">Nucleus</location>
        <location evidence="1">Nucleolus</location>
    </subcellularLocation>
</comment>
<feature type="region of interest" description="Disordered" evidence="2">
    <location>
        <begin position="1"/>
        <end position="21"/>
    </location>
</feature>
<proteinExistence type="inferred from homology"/>
<dbReference type="Pfam" id="PF03813">
    <property type="entry name" value="Nrap"/>
    <property type="match status" value="1"/>
</dbReference>